<dbReference type="InterPro" id="IPR013083">
    <property type="entry name" value="Znf_RING/FYVE/PHD"/>
</dbReference>
<evidence type="ECO:0000259" key="7">
    <source>
        <dbReference type="PROSITE" id="PS50089"/>
    </source>
</evidence>
<dbReference type="PROSITE" id="PS00518">
    <property type="entry name" value="ZF_RING_1"/>
    <property type="match status" value="1"/>
</dbReference>
<evidence type="ECO:0000313" key="8">
    <source>
        <dbReference type="Proteomes" id="UP000192220"/>
    </source>
</evidence>
<evidence type="ECO:0000256" key="6">
    <source>
        <dbReference type="SAM" id="Phobius"/>
    </source>
</evidence>
<reference evidence="9 10" key="1">
    <citation type="submission" date="2025-04" db="UniProtKB">
        <authorList>
            <consortium name="RefSeq"/>
        </authorList>
    </citation>
    <scope>IDENTIFICATION</scope>
    <source>
        <strain evidence="9 10">Quisiro</strain>
    </source>
</reference>
<feature type="region of interest" description="Disordered" evidence="5">
    <location>
        <begin position="96"/>
        <end position="215"/>
    </location>
</feature>
<dbReference type="InterPro" id="IPR027370">
    <property type="entry name" value="Znf-RING_euk"/>
</dbReference>
<keyword evidence="6" id="KW-0812">Transmembrane</keyword>
<evidence type="ECO:0000256" key="2">
    <source>
        <dbReference type="ARBA" id="ARBA00022771"/>
    </source>
</evidence>
<evidence type="ECO:0000313" key="10">
    <source>
        <dbReference type="RefSeq" id="XP_013883803.1"/>
    </source>
</evidence>
<dbReference type="PANTHER" id="PTHR46717:SF1">
    <property type="entry name" value="E3 UBIQUITIN-PROTEIN LIGASE RNF180"/>
    <property type="match status" value="1"/>
</dbReference>
<dbReference type="Pfam" id="PF19332">
    <property type="entry name" value="RNF180_C"/>
    <property type="match status" value="1"/>
</dbReference>
<organism evidence="8 10">
    <name type="scientific">Austrofundulus limnaeus</name>
    <name type="common">Annual killifish</name>
    <dbReference type="NCBI Taxonomy" id="52670"/>
    <lineage>
        <taxon>Eukaryota</taxon>
        <taxon>Metazoa</taxon>
        <taxon>Chordata</taxon>
        <taxon>Craniata</taxon>
        <taxon>Vertebrata</taxon>
        <taxon>Euteleostomi</taxon>
        <taxon>Actinopterygii</taxon>
        <taxon>Neopterygii</taxon>
        <taxon>Teleostei</taxon>
        <taxon>Neoteleostei</taxon>
        <taxon>Acanthomorphata</taxon>
        <taxon>Ovalentaria</taxon>
        <taxon>Atherinomorphae</taxon>
        <taxon>Cyprinodontiformes</taxon>
        <taxon>Rivulidae</taxon>
        <taxon>Austrofundulus</taxon>
    </lineage>
</organism>
<dbReference type="GO" id="GO:0061630">
    <property type="term" value="F:ubiquitin protein ligase activity"/>
    <property type="evidence" value="ECO:0007669"/>
    <property type="project" value="InterPro"/>
</dbReference>
<feature type="domain" description="RING-type" evidence="7">
    <location>
        <begin position="295"/>
        <end position="337"/>
    </location>
</feature>
<proteinExistence type="predicted"/>
<keyword evidence="8" id="KW-1185">Reference proteome</keyword>
<keyword evidence="3" id="KW-0862">Zinc</keyword>
<dbReference type="InterPro" id="IPR001841">
    <property type="entry name" value="Znf_RING"/>
</dbReference>
<dbReference type="Gene3D" id="3.30.40.10">
    <property type="entry name" value="Zinc/RING finger domain, C3HC4 (zinc finger)"/>
    <property type="match status" value="1"/>
</dbReference>
<dbReference type="InterPro" id="IPR017907">
    <property type="entry name" value="Znf_RING_CS"/>
</dbReference>
<feature type="compositionally biased region" description="Basic residues" evidence="5">
    <location>
        <begin position="246"/>
        <end position="267"/>
    </location>
</feature>
<dbReference type="PANTHER" id="PTHR46717">
    <property type="entry name" value="E3 UBIQUITIN-PROTEIN LIGASE RNF180"/>
    <property type="match status" value="1"/>
</dbReference>
<dbReference type="SMART" id="SM00184">
    <property type="entry name" value="RING"/>
    <property type="match status" value="1"/>
</dbReference>
<dbReference type="InterPro" id="IPR033263">
    <property type="entry name" value="RNF180"/>
</dbReference>
<keyword evidence="2 4" id="KW-0863">Zinc-finger</keyword>
<feature type="region of interest" description="Disordered" evidence="5">
    <location>
        <begin position="228"/>
        <end position="287"/>
    </location>
</feature>
<dbReference type="Pfam" id="PF13445">
    <property type="entry name" value="zf-RING_UBOX"/>
    <property type="match status" value="1"/>
</dbReference>
<feature type="compositionally biased region" description="Polar residues" evidence="5">
    <location>
        <begin position="228"/>
        <end position="243"/>
    </location>
</feature>
<dbReference type="PROSITE" id="PS50089">
    <property type="entry name" value="ZF_RING_2"/>
    <property type="match status" value="1"/>
</dbReference>
<dbReference type="GO" id="GO:0042415">
    <property type="term" value="P:norepinephrine metabolic process"/>
    <property type="evidence" value="ECO:0007669"/>
    <property type="project" value="TreeGrafter"/>
</dbReference>
<feature type="compositionally biased region" description="Acidic residues" evidence="5">
    <location>
        <begin position="194"/>
        <end position="211"/>
    </location>
</feature>
<accession>A0A2I4CUY6</accession>
<dbReference type="CDD" id="cd16554">
    <property type="entry name" value="RING-HC_RNF180"/>
    <property type="match status" value="1"/>
</dbReference>
<sequence length="455" mass="50837">MERNLLLLRCRRCRRAVLQLTPSATAADESSADVCTVWHLGVDQLPAWILTSVQQSQWTSGKLSCCSCGARLGGFNFLNGCKCPCGQDAPVHLNKSRLDRDQRHRVPIVRPRRTRSETAPGQSEPSGFSCPAGSSDGPPDGWDLQRRCSLDPDGSSADPRDRLRSRSGSKRQTFDSEAPTDPGVPGVHTLSQDQDQDQDQEDMESASDPEEVLGSSVRRRFSCDGDTLLQQEQDSSQPVSSSAAVRLKKREKNRLKSQKRKERRRQRWLQVLEDQAENGSPLDSEGAGHRDGLTCPVCLDVFFSPYACRPCGHVFCEPCLRTLGQNRVTDTPCPLCRALIANTSFHKELDQTVKSLFPRLYSSRKQSFQSASCSRWPLPNAKKPFGWFQEHRRGGARWRRWHLVHGGFTPGAVYLNDQGSLTGLVLIHPSSDYWILGLKILCVLLILLFSFCLGF</sequence>
<name>A0A2I4CUY6_AUSLI</name>
<dbReference type="GO" id="GO:0008270">
    <property type="term" value="F:zinc ion binding"/>
    <property type="evidence" value="ECO:0007669"/>
    <property type="project" value="UniProtKB-KW"/>
</dbReference>
<keyword evidence="6" id="KW-0472">Membrane</keyword>
<dbReference type="RefSeq" id="XP_013883802.1">
    <property type="nucleotide sequence ID" value="XM_014028348.1"/>
</dbReference>
<dbReference type="Proteomes" id="UP000192220">
    <property type="component" value="Unplaced"/>
</dbReference>
<feature type="compositionally biased region" description="Polar residues" evidence="5">
    <location>
        <begin position="117"/>
        <end position="126"/>
    </location>
</feature>
<dbReference type="AlphaFoldDB" id="A0A2I4CUY6"/>
<dbReference type="CTD" id="793295"/>
<protein>
    <submittedName>
        <fullName evidence="9 10">E3 ubiquitin-protein ligase RNF180-like</fullName>
    </submittedName>
</protein>
<dbReference type="GO" id="GO:0005789">
    <property type="term" value="C:endoplasmic reticulum membrane"/>
    <property type="evidence" value="ECO:0007669"/>
    <property type="project" value="TreeGrafter"/>
</dbReference>
<evidence type="ECO:0000256" key="3">
    <source>
        <dbReference type="ARBA" id="ARBA00022833"/>
    </source>
</evidence>
<dbReference type="GO" id="GO:0042428">
    <property type="term" value="P:serotonin metabolic process"/>
    <property type="evidence" value="ECO:0007669"/>
    <property type="project" value="TreeGrafter"/>
</dbReference>
<gene>
    <name evidence="9 10" type="primary">LOC106532318</name>
</gene>
<dbReference type="KEGG" id="alim:106532318"/>
<feature type="transmembrane region" description="Helical" evidence="6">
    <location>
        <begin position="433"/>
        <end position="453"/>
    </location>
</feature>
<dbReference type="GO" id="GO:0031624">
    <property type="term" value="F:ubiquitin conjugating enzyme binding"/>
    <property type="evidence" value="ECO:0007669"/>
    <property type="project" value="TreeGrafter"/>
</dbReference>
<evidence type="ECO:0000313" key="9">
    <source>
        <dbReference type="RefSeq" id="XP_013883802.1"/>
    </source>
</evidence>
<dbReference type="GO" id="GO:0032436">
    <property type="term" value="P:positive regulation of proteasomal ubiquitin-dependent protein catabolic process"/>
    <property type="evidence" value="ECO:0007669"/>
    <property type="project" value="TreeGrafter"/>
</dbReference>
<dbReference type="RefSeq" id="XP_013883803.1">
    <property type="nucleotide sequence ID" value="XM_014028349.1"/>
</dbReference>
<dbReference type="SUPFAM" id="SSF57850">
    <property type="entry name" value="RING/U-box"/>
    <property type="match status" value="1"/>
</dbReference>
<keyword evidence="6" id="KW-1133">Transmembrane helix</keyword>
<dbReference type="InterPro" id="IPR045790">
    <property type="entry name" value="RNF180_C"/>
</dbReference>
<dbReference type="GO" id="GO:0000209">
    <property type="term" value="P:protein polyubiquitination"/>
    <property type="evidence" value="ECO:0007669"/>
    <property type="project" value="InterPro"/>
</dbReference>
<evidence type="ECO:0000256" key="5">
    <source>
        <dbReference type="SAM" id="MobiDB-lite"/>
    </source>
</evidence>
<dbReference type="OrthoDB" id="6105938at2759"/>
<evidence type="ECO:0000256" key="1">
    <source>
        <dbReference type="ARBA" id="ARBA00022723"/>
    </source>
</evidence>
<evidence type="ECO:0000256" key="4">
    <source>
        <dbReference type="PROSITE-ProRule" id="PRU00175"/>
    </source>
</evidence>
<keyword evidence="1" id="KW-0479">Metal-binding</keyword>